<organism evidence="2 3">
    <name type="scientific">Amycolatopsis pithecellobii</name>
    <dbReference type="NCBI Taxonomy" id="664692"/>
    <lineage>
        <taxon>Bacteria</taxon>
        <taxon>Bacillati</taxon>
        <taxon>Actinomycetota</taxon>
        <taxon>Actinomycetes</taxon>
        <taxon>Pseudonocardiales</taxon>
        <taxon>Pseudonocardiaceae</taxon>
        <taxon>Amycolatopsis</taxon>
    </lineage>
</organism>
<dbReference type="InterPro" id="IPR003673">
    <property type="entry name" value="CoA-Trfase_fam_III"/>
</dbReference>
<dbReference type="PANTHER" id="PTHR48207">
    <property type="entry name" value="SUCCINATE--HYDROXYMETHYLGLUTARATE COA-TRANSFERASE"/>
    <property type="match status" value="1"/>
</dbReference>
<dbReference type="Proteomes" id="UP000440096">
    <property type="component" value="Unassembled WGS sequence"/>
</dbReference>
<accession>A0A6N7Z3B9</accession>
<dbReference type="SUPFAM" id="SSF89796">
    <property type="entry name" value="CoA-transferase family III (CaiB/BaiF)"/>
    <property type="match status" value="1"/>
</dbReference>
<proteinExistence type="predicted"/>
<gene>
    <name evidence="2" type="ORF">GKO32_12020</name>
</gene>
<reference evidence="2 3" key="1">
    <citation type="submission" date="2019-11" db="EMBL/GenBank/DDBJ databases">
        <title>Draft genome of Amycolatopsis RM579.</title>
        <authorList>
            <person name="Duangmal K."/>
            <person name="Mingma R."/>
        </authorList>
    </citation>
    <scope>NUCLEOTIDE SEQUENCE [LARGE SCALE GENOMIC DNA]</scope>
    <source>
        <strain evidence="2 3">RM579</strain>
    </source>
</reference>
<dbReference type="OrthoDB" id="9797653at2"/>
<dbReference type="GO" id="GO:0008410">
    <property type="term" value="F:CoA-transferase activity"/>
    <property type="evidence" value="ECO:0007669"/>
    <property type="project" value="TreeGrafter"/>
</dbReference>
<keyword evidence="1 2" id="KW-0808">Transferase</keyword>
<protein>
    <submittedName>
        <fullName evidence="2">CoA transferase</fullName>
    </submittedName>
</protein>
<evidence type="ECO:0000313" key="2">
    <source>
        <dbReference type="EMBL" id="MTD54701.1"/>
    </source>
</evidence>
<dbReference type="Gene3D" id="3.30.1540.10">
    <property type="entry name" value="formyl-coa transferase, domain 3"/>
    <property type="match status" value="1"/>
</dbReference>
<keyword evidence="3" id="KW-1185">Reference proteome</keyword>
<name>A0A6N7Z3B9_9PSEU</name>
<evidence type="ECO:0000313" key="3">
    <source>
        <dbReference type="Proteomes" id="UP000440096"/>
    </source>
</evidence>
<dbReference type="InterPro" id="IPR023606">
    <property type="entry name" value="CoA-Trfase_III_dom_1_sf"/>
</dbReference>
<comment type="caution">
    <text evidence="2">The sequence shown here is derived from an EMBL/GenBank/DDBJ whole genome shotgun (WGS) entry which is preliminary data.</text>
</comment>
<dbReference type="InterPro" id="IPR050483">
    <property type="entry name" value="CoA-transferase_III_domain"/>
</dbReference>
<dbReference type="InterPro" id="IPR044855">
    <property type="entry name" value="CoA-Trfase_III_dom3_sf"/>
</dbReference>
<evidence type="ECO:0000256" key="1">
    <source>
        <dbReference type="ARBA" id="ARBA00022679"/>
    </source>
</evidence>
<dbReference type="Pfam" id="PF02515">
    <property type="entry name" value="CoA_transf_3"/>
    <property type="match status" value="1"/>
</dbReference>
<dbReference type="AlphaFoldDB" id="A0A6N7Z3B9"/>
<dbReference type="EMBL" id="WMBA01000014">
    <property type="protein sequence ID" value="MTD54701.1"/>
    <property type="molecule type" value="Genomic_DNA"/>
</dbReference>
<dbReference type="PANTHER" id="PTHR48207:SF4">
    <property type="entry name" value="BLL6097 PROTEIN"/>
    <property type="match status" value="1"/>
</dbReference>
<dbReference type="Gene3D" id="3.40.50.10540">
    <property type="entry name" value="Crotonobetainyl-coa:carnitine coa-transferase, domain 1"/>
    <property type="match status" value="1"/>
</dbReference>
<sequence length="467" mass="50139">MHQPACRRASTLAWRSSSDSGGKKCAWTSIHAPTGISSPSTAVSCRHECIQKSIVPRMAVADEVVEGNVRSDDTPAPHGDPGAGPLHGIRVLDLTRVIMGPLATQILADQGADVILIEADGGDTNRVMGPGPHPELSGIALNLLRNKRSVDVDLKTPAGVAAAHRLAATCDIVVATMRPAALERLRLDYATLSAIKPDLIYCQAQGFPLDSARANDPAYDDIIQAASGVSDMMERVWGQPALLPTVFTDKICGLVIAQAATAALVHRQRTGEGQHVEVAMQEATAAFMLAEHGSGAIPEPPTPYPGMPAAGYPRVMSAERRPHVTKDGQIHLFPYLPKHYAAIFSAAGIPDADSDPRYVDQRAALRNSDSLYRDIRAVATTRTTDEWLDFCTRAGIPATRVAKLQDLVDALPLATHPVSGPYRVLPQMARFSRTPGSLRRHAPLIGEDTHDALAEVENLPQRSKVRR</sequence>